<evidence type="ECO:0008006" key="8">
    <source>
        <dbReference type="Google" id="ProtNLM"/>
    </source>
</evidence>
<evidence type="ECO:0000259" key="4">
    <source>
        <dbReference type="Pfam" id="PF04824"/>
    </source>
</evidence>
<comment type="caution">
    <text evidence="6">The sequence shown here is derived from an EMBL/GenBank/DDBJ whole genome shotgun (WGS) entry which is preliminary data.</text>
</comment>
<dbReference type="AlphaFoldDB" id="A0AAD9MFH5"/>
<keyword evidence="7" id="KW-1185">Reference proteome</keyword>
<dbReference type="CDD" id="cd21790">
    <property type="entry name" value="Rad21_Rec8_M_ScRec8p-like"/>
    <property type="match status" value="1"/>
</dbReference>
<evidence type="ECO:0000256" key="3">
    <source>
        <dbReference type="ARBA" id="ARBA00023242"/>
    </source>
</evidence>
<evidence type="ECO:0000256" key="2">
    <source>
        <dbReference type="ARBA" id="ARBA00009870"/>
    </source>
</evidence>
<dbReference type="InterPro" id="IPR036390">
    <property type="entry name" value="WH_DNA-bd_sf"/>
</dbReference>
<dbReference type="Pfam" id="PF04825">
    <property type="entry name" value="Rad21_Rec8_N"/>
    <property type="match status" value="1"/>
</dbReference>
<comment type="similarity">
    <text evidence="2">Belongs to the rad21 family.</text>
</comment>
<dbReference type="InterPro" id="IPR006909">
    <property type="entry name" value="Rad21/Rec8_C_eu"/>
</dbReference>
<reference evidence="6" key="1">
    <citation type="journal article" date="2023" name="Mol. Plant Microbe Interact.">
        <title>Elucidating the Obligate Nature and Biological Capacity of an Invasive Fungal Corn Pathogen.</title>
        <authorList>
            <person name="MacCready J.S."/>
            <person name="Roggenkamp E.M."/>
            <person name="Gdanetz K."/>
            <person name="Chilvers M.I."/>
        </authorList>
    </citation>
    <scope>NUCLEOTIDE SEQUENCE</scope>
    <source>
        <strain evidence="6">PM02</strain>
    </source>
</reference>
<dbReference type="GO" id="GO:0003682">
    <property type="term" value="F:chromatin binding"/>
    <property type="evidence" value="ECO:0007669"/>
    <property type="project" value="TreeGrafter"/>
</dbReference>
<keyword evidence="3" id="KW-0539">Nucleus</keyword>
<evidence type="ECO:0000313" key="6">
    <source>
        <dbReference type="EMBL" id="KAK2075164.1"/>
    </source>
</evidence>
<accession>A0AAD9MFH5</accession>
<dbReference type="GO" id="GO:0030892">
    <property type="term" value="C:mitotic cohesin complex"/>
    <property type="evidence" value="ECO:0007669"/>
    <property type="project" value="TreeGrafter"/>
</dbReference>
<protein>
    <recommendedName>
        <fullName evidence="8">Rad21/Rec8-like protein N-terminal domain-containing protein</fullName>
    </recommendedName>
</protein>
<dbReference type="CDD" id="cd21789">
    <property type="entry name" value="Rad21_Rec8_M_SpRec8p-like"/>
    <property type="match status" value="1"/>
</dbReference>
<dbReference type="InterPro" id="IPR023093">
    <property type="entry name" value="ScpA-like_C"/>
</dbReference>
<evidence type="ECO:0000313" key="7">
    <source>
        <dbReference type="Proteomes" id="UP001217918"/>
    </source>
</evidence>
<dbReference type="Proteomes" id="UP001217918">
    <property type="component" value="Unassembled WGS sequence"/>
</dbReference>
<dbReference type="GO" id="GO:0005634">
    <property type="term" value="C:nucleus"/>
    <property type="evidence" value="ECO:0007669"/>
    <property type="project" value="UniProtKB-SubCell"/>
</dbReference>
<dbReference type="GO" id="GO:0007064">
    <property type="term" value="P:mitotic sister chromatid cohesion"/>
    <property type="evidence" value="ECO:0007669"/>
    <property type="project" value="TreeGrafter"/>
</dbReference>
<dbReference type="SUPFAM" id="SSF46785">
    <property type="entry name" value="Winged helix' DNA-binding domain"/>
    <property type="match status" value="1"/>
</dbReference>
<dbReference type="EMBL" id="JAQQPM010000009">
    <property type="protein sequence ID" value="KAK2075164.1"/>
    <property type="molecule type" value="Genomic_DNA"/>
</dbReference>
<feature type="domain" description="Rad21/Rec8-like protein C-terminal eukaryotic" evidence="4">
    <location>
        <begin position="485"/>
        <end position="513"/>
    </location>
</feature>
<dbReference type="InterPro" id="IPR006910">
    <property type="entry name" value="Rad21_Rec8_N"/>
</dbReference>
<proteinExistence type="inferred from homology"/>
<evidence type="ECO:0000256" key="1">
    <source>
        <dbReference type="ARBA" id="ARBA00004123"/>
    </source>
</evidence>
<dbReference type="PANTHER" id="PTHR12585">
    <property type="entry name" value="SCC1 / RAD21 FAMILY MEMBER"/>
    <property type="match status" value="1"/>
</dbReference>
<dbReference type="PANTHER" id="PTHR12585:SF70">
    <property type="entry name" value="RAD21_REC8 N TERMINAL DOMAIN PROTEIN (AFU_ORTHOLOGUE AFUA_6G02900)"/>
    <property type="match status" value="1"/>
</dbReference>
<dbReference type="InterPro" id="IPR039781">
    <property type="entry name" value="Rad21/Rec8-like"/>
</dbReference>
<name>A0AAD9MFH5_9PEZI</name>
<organism evidence="6 7">
    <name type="scientific">Phyllachora maydis</name>
    <dbReference type="NCBI Taxonomy" id="1825666"/>
    <lineage>
        <taxon>Eukaryota</taxon>
        <taxon>Fungi</taxon>
        <taxon>Dikarya</taxon>
        <taxon>Ascomycota</taxon>
        <taxon>Pezizomycotina</taxon>
        <taxon>Sordariomycetes</taxon>
        <taxon>Sordariomycetidae</taxon>
        <taxon>Phyllachorales</taxon>
        <taxon>Phyllachoraceae</taxon>
        <taxon>Phyllachora</taxon>
    </lineage>
</organism>
<gene>
    <name evidence="6" type="ORF">P8C59_009312</name>
</gene>
<feature type="domain" description="Rad21/Rec8-like protein N-terminal" evidence="5">
    <location>
        <begin position="1"/>
        <end position="114"/>
    </location>
</feature>
<dbReference type="Pfam" id="PF04824">
    <property type="entry name" value="Rad21_Rec8"/>
    <property type="match status" value="1"/>
</dbReference>
<sequence>MFWSHDILSSNQHGVATIWLVATGGTKSTSRKVTKKAIQAVNVAKACETILHPGAPIALRLQGNLLYGVSKVYEQQCGYVLSDAEKIQSCMRDFFANLAQSEHLLDTGSRNKHKREQLILLDDPQFDLNLELPSFHLDLSGNLDLSHFNQPSLQQTSQMSPMDRRGAGSSSSLIGNLDLPHSTPVSQRGYQLPMPFGHGHDNSMGSHKLGNDFMQLADEENLALGEDWGVFVDEDGNVQSAGLDEEPQLPALSQPHLAERALQEDIARLLGSDDVQGVNDQAQLQGLIQSKAATLAGEQQLRNHTDEELEFKGWSANYLQRTEQERAGKRQRQHAVTPAQAKKNAFDWVFGRGIGNVGMPINVPRCAQPLAEFFAGDALRNQLLGLAEGGSRGSFVPDIERFSDQFVFGSGGAGPLGYSDNLQLPGETPPGPGTSQAMRDALDREGQNFLTYLEAMAQTKGKPKQNDQGARPRQWVSFDDLFEPIDSTRHTAAQAFYHVLQLATKNAIKVEQDSHDGYVAFAEILVGVKTLEIGPD</sequence>
<comment type="subcellular location">
    <subcellularLocation>
        <location evidence="1">Nucleus</location>
    </subcellularLocation>
</comment>
<evidence type="ECO:0000259" key="5">
    <source>
        <dbReference type="Pfam" id="PF04825"/>
    </source>
</evidence>
<dbReference type="Gene3D" id="1.10.10.580">
    <property type="entry name" value="Structural maintenance of chromosome 1. Chain E"/>
    <property type="match status" value="1"/>
</dbReference>